<dbReference type="FunCoup" id="A0A6I8N5C6">
    <property type="interactions" value="73"/>
</dbReference>
<dbReference type="PANTHER" id="PTHR31516:SF6">
    <property type="entry name" value="STABILIZER OF AXONEMAL MICROTUBULES 2"/>
    <property type="match status" value="1"/>
</dbReference>
<comment type="similarity">
    <text evidence="1">Belongs to the FAM154 family.</text>
</comment>
<dbReference type="InterPro" id="IPR033336">
    <property type="entry name" value="SAXO1/2"/>
</dbReference>
<dbReference type="InParanoid" id="A0A6I8N5C6"/>
<evidence type="ECO:0000313" key="4">
    <source>
        <dbReference type="Proteomes" id="UP000002279"/>
    </source>
</evidence>
<dbReference type="GO" id="GO:0036126">
    <property type="term" value="C:sperm flagellum"/>
    <property type="evidence" value="ECO:0000318"/>
    <property type="project" value="GO_Central"/>
</dbReference>
<reference evidence="3" key="2">
    <citation type="submission" date="2025-08" db="UniProtKB">
        <authorList>
            <consortium name="Ensembl"/>
        </authorList>
    </citation>
    <scope>IDENTIFICATION</scope>
    <source>
        <strain evidence="3">Glennie</strain>
    </source>
</reference>
<feature type="region of interest" description="Disordered" evidence="2">
    <location>
        <begin position="238"/>
        <end position="257"/>
    </location>
</feature>
<protein>
    <submittedName>
        <fullName evidence="3">Stabilizer of axonemal microtubules 2</fullName>
    </submittedName>
</protein>
<sequence length="529" mass="58904">MRTPGPAAKASPPAPSPPARAPSDPVTRAAEPPEPLLGSGRCRGDGGRAGGRGSGRMERRGRCLCEICTCGCHRCPRNPKKIYENSVQPCPTTEYLENYPQHGPVVPPPSLKPKQEIQANHGKMEGITTFKSDYRPYPVERRPPREQGEHKPQQGEMDLGTTYQRDFSSHRAPLVTLVRSVERRLPKGAQLDTVPTYRDDFRAWATQKRDRRRPAQDYHPPTVKFGNPTTFQDDFYPKESRPRPSFKPPCGAKPTQVPFAGVTSHRQAYVAHQLEPRCVRPKEAHEVTSQPLEGLTTHRNDFRGLLGEAGRSLRPQHTILRPNGPFDGSTESRESFQPWPVSLPAVRQTADYVPPVGPMELSTTSQLDYTPHPLHPAAPRRPVFQRRRAPPPFQGNSTTKEDFQAWESCRQEMIKRPPEISRASGRFDGSTTFGSHFVPHVLVPTLSCKPSHAALRCSVPFEARTVYDSEYTPKKREICPAAFASPPGYVFQSTDSHGHRFFRKMAVPATKPLSPSTGCHAPQDVAVTA</sequence>
<dbReference type="GO" id="GO:0005814">
    <property type="term" value="C:centriole"/>
    <property type="evidence" value="ECO:0000318"/>
    <property type="project" value="GO_Central"/>
</dbReference>
<gene>
    <name evidence="3" type="primary">SAXO2</name>
</gene>
<dbReference type="Bgee" id="ENSOANG00000049463">
    <property type="expression patterns" value="Expressed in testis and 7 other cell types or tissues"/>
</dbReference>
<proteinExistence type="inferred from homology"/>
<accession>A0A6I8N5C6</accession>
<feature type="region of interest" description="Disordered" evidence="2">
    <location>
        <begin position="134"/>
        <end position="157"/>
    </location>
</feature>
<reference evidence="3 4" key="1">
    <citation type="journal article" date="2008" name="Nature">
        <title>Genome analysis of the platypus reveals unique signatures of evolution.</title>
        <authorList>
            <person name="Warren W.C."/>
            <person name="Hillier L.W."/>
            <person name="Marshall Graves J.A."/>
            <person name="Birney E."/>
            <person name="Ponting C.P."/>
            <person name="Grutzner F."/>
            <person name="Belov K."/>
            <person name="Miller W."/>
            <person name="Clarke L."/>
            <person name="Chinwalla A.T."/>
            <person name="Yang S.P."/>
            <person name="Heger A."/>
            <person name="Locke D.P."/>
            <person name="Miethke P."/>
            <person name="Waters P.D."/>
            <person name="Veyrunes F."/>
            <person name="Fulton L."/>
            <person name="Fulton B."/>
            <person name="Graves T."/>
            <person name="Wallis J."/>
            <person name="Puente X.S."/>
            <person name="Lopez-Otin C."/>
            <person name="Ordonez G.R."/>
            <person name="Eichler E.E."/>
            <person name="Chen L."/>
            <person name="Cheng Z."/>
            <person name="Deakin J.E."/>
            <person name="Alsop A."/>
            <person name="Thompson K."/>
            <person name="Kirby P."/>
            <person name="Papenfuss A.T."/>
            <person name="Wakefield M.J."/>
            <person name="Olender T."/>
            <person name="Lancet D."/>
            <person name="Huttley G.A."/>
            <person name="Smit A.F."/>
            <person name="Pask A."/>
            <person name="Temple-Smith P."/>
            <person name="Batzer M.A."/>
            <person name="Walker J.A."/>
            <person name="Konkel M.K."/>
            <person name="Harris R.S."/>
            <person name="Whittington C.M."/>
            <person name="Wong E.S."/>
            <person name="Gemmell N.J."/>
            <person name="Buschiazzo E."/>
            <person name="Vargas Jentzsch I.M."/>
            <person name="Merkel A."/>
            <person name="Schmitz J."/>
            <person name="Zemann A."/>
            <person name="Churakov G."/>
            <person name="Kriegs J.O."/>
            <person name="Brosius J."/>
            <person name="Murchison E.P."/>
            <person name="Sachidanandam R."/>
            <person name="Smith C."/>
            <person name="Hannon G.J."/>
            <person name="Tsend-Ayush E."/>
            <person name="McMillan D."/>
            <person name="Attenborough R."/>
            <person name="Rens W."/>
            <person name="Ferguson-Smith M."/>
            <person name="Lefevre C.M."/>
            <person name="Sharp J.A."/>
            <person name="Nicholas K.R."/>
            <person name="Ray D.A."/>
            <person name="Kube M."/>
            <person name="Reinhardt R."/>
            <person name="Pringle T.H."/>
            <person name="Taylor J."/>
            <person name="Jones R.C."/>
            <person name="Nixon B."/>
            <person name="Dacheux J.L."/>
            <person name="Niwa H."/>
            <person name="Sekita Y."/>
            <person name="Huang X."/>
            <person name="Stark A."/>
            <person name="Kheradpour P."/>
            <person name="Kellis M."/>
            <person name="Flicek P."/>
            <person name="Chen Y."/>
            <person name="Webber C."/>
            <person name="Hardison R."/>
            <person name="Nelson J."/>
            <person name="Hallsworth-Pepin K."/>
            <person name="Delehaunty K."/>
            <person name="Markovic C."/>
            <person name="Minx P."/>
            <person name="Feng Y."/>
            <person name="Kremitzki C."/>
            <person name="Mitreva M."/>
            <person name="Glasscock J."/>
            <person name="Wylie T."/>
            <person name="Wohldmann P."/>
            <person name="Thiru P."/>
            <person name="Nhan M.N."/>
            <person name="Pohl C.S."/>
            <person name="Smith S.M."/>
            <person name="Hou S."/>
            <person name="Nefedov M."/>
            <person name="de Jong P.J."/>
            <person name="Renfree M.B."/>
            <person name="Mardis E.R."/>
            <person name="Wilson R.K."/>
        </authorList>
    </citation>
    <scope>NUCLEOTIDE SEQUENCE [LARGE SCALE GENOMIC DNA]</scope>
    <source>
        <strain evidence="3 4">Glennie</strain>
    </source>
</reference>
<dbReference type="PANTHER" id="PTHR31516">
    <property type="entry name" value="STABILIZER OF AXONEMAL MICROTUBULES 2"/>
    <property type="match status" value="1"/>
</dbReference>
<feature type="region of interest" description="Disordered" evidence="2">
    <location>
        <begin position="1"/>
        <end position="57"/>
    </location>
</feature>
<dbReference type="Proteomes" id="UP000002279">
    <property type="component" value="Chromosome 5"/>
</dbReference>
<reference evidence="3" key="3">
    <citation type="submission" date="2025-09" db="UniProtKB">
        <authorList>
            <consortium name="Ensembl"/>
        </authorList>
    </citation>
    <scope>IDENTIFICATION</scope>
    <source>
        <strain evidence="3">Glennie</strain>
    </source>
</reference>
<dbReference type="AlphaFoldDB" id="A0A6I8N5C6"/>
<organism evidence="3 4">
    <name type="scientific">Ornithorhynchus anatinus</name>
    <name type="common">Duckbill platypus</name>
    <dbReference type="NCBI Taxonomy" id="9258"/>
    <lineage>
        <taxon>Eukaryota</taxon>
        <taxon>Metazoa</taxon>
        <taxon>Chordata</taxon>
        <taxon>Craniata</taxon>
        <taxon>Vertebrata</taxon>
        <taxon>Euteleostomi</taxon>
        <taxon>Mammalia</taxon>
        <taxon>Monotremata</taxon>
        <taxon>Ornithorhynchidae</taxon>
        <taxon>Ornithorhynchus</taxon>
    </lineage>
</organism>
<evidence type="ECO:0000256" key="1">
    <source>
        <dbReference type="ARBA" id="ARBA00008738"/>
    </source>
</evidence>
<feature type="compositionally biased region" description="Basic and acidic residues" evidence="2">
    <location>
        <begin position="134"/>
        <end position="153"/>
    </location>
</feature>
<dbReference type="GO" id="GO:0005856">
    <property type="term" value="C:cytoskeleton"/>
    <property type="evidence" value="ECO:0000318"/>
    <property type="project" value="GO_Central"/>
</dbReference>
<evidence type="ECO:0000313" key="3">
    <source>
        <dbReference type="Ensembl" id="ENSOANP00000036171.1"/>
    </source>
</evidence>
<feature type="compositionally biased region" description="Low complexity" evidence="2">
    <location>
        <begin position="1"/>
        <end position="11"/>
    </location>
</feature>
<evidence type="ECO:0000256" key="2">
    <source>
        <dbReference type="SAM" id="MobiDB-lite"/>
    </source>
</evidence>
<dbReference type="OMA" id="PRCICEI"/>
<dbReference type="GeneTree" id="ENSGT00390000007252"/>
<keyword evidence="4" id="KW-1185">Reference proteome</keyword>
<dbReference type="Ensembl" id="ENSOANT00000075576.1">
    <property type="protein sequence ID" value="ENSOANP00000036171.1"/>
    <property type="gene ID" value="ENSOANG00000049463.1"/>
</dbReference>
<name>A0A6I8N5C6_ORNAN</name>
<feature type="region of interest" description="Disordered" evidence="2">
    <location>
        <begin position="316"/>
        <end position="336"/>
    </location>
</feature>
<dbReference type="GO" id="GO:0008017">
    <property type="term" value="F:microtubule binding"/>
    <property type="evidence" value="ECO:0000318"/>
    <property type="project" value="GO_Central"/>
</dbReference>
<dbReference type="GO" id="GO:0005879">
    <property type="term" value="C:axonemal microtubule"/>
    <property type="evidence" value="ECO:0000318"/>
    <property type="project" value="GO_Central"/>
</dbReference>
<dbReference type="GO" id="GO:0036064">
    <property type="term" value="C:ciliary basal body"/>
    <property type="evidence" value="ECO:0000318"/>
    <property type="project" value="GO_Central"/>
</dbReference>
<feature type="region of interest" description="Disordered" evidence="2">
    <location>
        <begin position="206"/>
        <end position="230"/>
    </location>
</feature>
<dbReference type="Pfam" id="PF05217">
    <property type="entry name" value="SAXO1-2"/>
    <property type="match status" value="1"/>
</dbReference>